<comment type="similarity">
    <text evidence="1">Belongs to the YciI family.</text>
</comment>
<dbReference type="Gene3D" id="3.30.70.1060">
    <property type="entry name" value="Dimeric alpha+beta barrel"/>
    <property type="match status" value="1"/>
</dbReference>
<evidence type="ECO:0000313" key="3">
    <source>
        <dbReference type="EMBL" id="MFD2565445.1"/>
    </source>
</evidence>
<name>A0ABW5LKX8_9FLAO</name>
<reference evidence="4" key="1">
    <citation type="journal article" date="2019" name="Int. J. Syst. Evol. Microbiol.">
        <title>The Global Catalogue of Microorganisms (GCM) 10K type strain sequencing project: providing services to taxonomists for standard genome sequencing and annotation.</title>
        <authorList>
            <consortium name="The Broad Institute Genomics Platform"/>
            <consortium name="The Broad Institute Genome Sequencing Center for Infectious Disease"/>
            <person name="Wu L."/>
            <person name="Ma J."/>
        </authorList>
    </citation>
    <scope>NUCLEOTIDE SEQUENCE [LARGE SCALE GENOMIC DNA]</scope>
    <source>
        <strain evidence="4">KCTC 52274</strain>
    </source>
</reference>
<evidence type="ECO:0000313" key="4">
    <source>
        <dbReference type="Proteomes" id="UP001597319"/>
    </source>
</evidence>
<dbReference type="RefSeq" id="WP_378295257.1">
    <property type="nucleotide sequence ID" value="NZ_JBHULE010000035.1"/>
</dbReference>
<dbReference type="InterPro" id="IPR005545">
    <property type="entry name" value="YCII"/>
</dbReference>
<dbReference type="Proteomes" id="UP001597319">
    <property type="component" value="Unassembled WGS sequence"/>
</dbReference>
<sequence length="114" mass="12690">MKEFLILIRGGQEKYNTVSPSDMQKHMEHWQQWMGGLAKEDQLVGGQPLLNEGCTMTEGGKKITDRPFAEGKELVGGYLLIKADSADHATDIAKGCPSFEYDCSLEIREIAPME</sequence>
<dbReference type="InterPro" id="IPR011008">
    <property type="entry name" value="Dimeric_a/b-barrel"/>
</dbReference>
<dbReference type="PANTHER" id="PTHR35174">
    <property type="entry name" value="BLL7171 PROTEIN-RELATED"/>
    <property type="match status" value="1"/>
</dbReference>
<evidence type="ECO:0000259" key="2">
    <source>
        <dbReference type="Pfam" id="PF03795"/>
    </source>
</evidence>
<organism evidence="3 4">
    <name type="scientific">Aquimarina rubra</name>
    <dbReference type="NCBI Taxonomy" id="1920033"/>
    <lineage>
        <taxon>Bacteria</taxon>
        <taxon>Pseudomonadati</taxon>
        <taxon>Bacteroidota</taxon>
        <taxon>Flavobacteriia</taxon>
        <taxon>Flavobacteriales</taxon>
        <taxon>Flavobacteriaceae</taxon>
        <taxon>Aquimarina</taxon>
    </lineage>
</organism>
<keyword evidence="4" id="KW-1185">Reference proteome</keyword>
<gene>
    <name evidence="3" type="ORF">ACFSR1_22390</name>
</gene>
<protein>
    <submittedName>
        <fullName evidence="3">YciI family protein</fullName>
    </submittedName>
</protein>
<proteinExistence type="inferred from homology"/>
<accession>A0ABW5LKX8</accession>
<comment type="caution">
    <text evidence="3">The sequence shown here is derived from an EMBL/GenBank/DDBJ whole genome shotgun (WGS) entry which is preliminary data.</text>
</comment>
<feature type="domain" description="YCII-related" evidence="2">
    <location>
        <begin position="5"/>
        <end position="113"/>
    </location>
</feature>
<dbReference type="EMBL" id="JBHULE010000035">
    <property type="protein sequence ID" value="MFD2565445.1"/>
    <property type="molecule type" value="Genomic_DNA"/>
</dbReference>
<evidence type="ECO:0000256" key="1">
    <source>
        <dbReference type="ARBA" id="ARBA00007689"/>
    </source>
</evidence>
<dbReference type="PANTHER" id="PTHR35174:SF3">
    <property type="entry name" value="BLL7171 PROTEIN"/>
    <property type="match status" value="1"/>
</dbReference>
<dbReference type="SUPFAM" id="SSF54909">
    <property type="entry name" value="Dimeric alpha+beta barrel"/>
    <property type="match status" value="1"/>
</dbReference>
<dbReference type="Pfam" id="PF03795">
    <property type="entry name" value="YCII"/>
    <property type="match status" value="1"/>
</dbReference>